<gene>
    <name evidence="1" type="ORF">UC8_09170</name>
</gene>
<name>A0A5B9QIN4_9BACT</name>
<dbReference type="Proteomes" id="UP000325286">
    <property type="component" value="Chromosome"/>
</dbReference>
<reference evidence="1 2" key="1">
    <citation type="submission" date="2019-08" db="EMBL/GenBank/DDBJ databases">
        <title>Deep-cultivation of Planctomycetes and their phenomic and genomic characterization uncovers novel biology.</title>
        <authorList>
            <person name="Wiegand S."/>
            <person name="Jogler M."/>
            <person name="Boedeker C."/>
            <person name="Pinto D."/>
            <person name="Vollmers J."/>
            <person name="Rivas-Marin E."/>
            <person name="Kohn T."/>
            <person name="Peeters S.H."/>
            <person name="Heuer A."/>
            <person name="Rast P."/>
            <person name="Oberbeckmann S."/>
            <person name="Bunk B."/>
            <person name="Jeske O."/>
            <person name="Meyerdierks A."/>
            <person name="Storesund J.E."/>
            <person name="Kallscheuer N."/>
            <person name="Luecker S."/>
            <person name="Lage O.M."/>
            <person name="Pohl T."/>
            <person name="Merkel B.J."/>
            <person name="Hornburger P."/>
            <person name="Mueller R.-W."/>
            <person name="Bruemmer F."/>
            <person name="Labrenz M."/>
            <person name="Spormann A.M."/>
            <person name="Op den Camp H."/>
            <person name="Overmann J."/>
            <person name="Amann R."/>
            <person name="Jetten M.S.M."/>
            <person name="Mascher T."/>
            <person name="Medema M.H."/>
            <person name="Devos D.P."/>
            <person name="Kaster A.-K."/>
            <person name="Ovreas L."/>
            <person name="Rohde M."/>
            <person name="Galperin M.Y."/>
            <person name="Jogler C."/>
        </authorList>
    </citation>
    <scope>NUCLEOTIDE SEQUENCE [LARGE SCALE GENOMIC DNA]</scope>
    <source>
        <strain evidence="1 2">UC8</strain>
    </source>
</reference>
<dbReference type="KEGG" id="rul:UC8_09170"/>
<dbReference type="RefSeq" id="WP_068140619.1">
    <property type="nucleotide sequence ID" value="NZ_CP042914.1"/>
</dbReference>
<dbReference type="EMBL" id="CP042914">
    <property type="protein sequence ID" value="QEG38957.1"/>
    <property type="molecule type" value="Genomic_DNA"/>
</dbReference>
<keyword evidence="2" id="KW-1185">Reference proteome</keyword>
<sequence>MTRPDASSKREPLAISQTAISDLERVLESIEALEIRMCVLSVQMQYDHSPHASRAALLSREAGEISERLENILTFGV</sequence>
<dbReference type="AlphaFoldDB" id="A0A5B9QIN4"/>
<dbReference type="OrthoDB" id="9877740at2"/>
<organism evidence="1 2">
    <name type="scientific">Roseimaritima ulvae</name>
    <dbReference type="NCBI Taxonomy" id="980254"/>
    <lineage>
        <taxon>Bacteria</taxon>
        <taxon>Pseudomonadati</taxon>
        <taxon>Planctomycetota</taxon>
        <taxon>Planctomycetia</taxon>
        <taxon>Pirellulales</taxon>
        <taxon>Pirellulaceae</taxon>
        <taxon>Roseimaritima</taxon>
    </lineage>
</organism>
<evidence type="ECO:0000313" key="2">
    <source>
        <dbReference type="Proteomes" id="UP000325286"/>
    </source>
</evidence>
<proteinExistence type="predicted"/>
<protein>
    <submittedName>
        <fullName evidence="1">Uncharacterized protein</fullName>
    </submittedName>
</protein>
<evidence type="ECO:0000313" key="1">
    <source>
        <dbReference type="EMBL" id="QEG38957.1"/>
    </source>
</evidence>
<accession>A0A5B9QIN4</accession>